<evidence type="ECO:0000256" key="2">
    <source>
        <dbReference type="ARBA" id="ARBA00038358"/>
    </source>
</evidence>
<dbReference type="InterPro" id="IPR012341">
    <property type="entry name" value="6hp_glycosidase-like_sf"/>
</dbReference>
<organism evidence="3 4">
    <name type="scientific">Penicillium cataractarum</name>
    <dbReference type="NCBI Taxonomy" id="2100454"/>
    <lineage>
        <taxon>Eukaryota</taxon>
        <taxon>Fungi</taxon>
        <taxon>Dikarya</taxon>
        <taxon>Ascomycota</taxon>
        <taxon>Pezizomycotina</taxon>
        <taxon>Eurotiomycetes</taxon>
        <taxon>Eurotiomycetidae</taxon>
        <taxon>Eurotiales</taxon>
        <taxon>Aspergillaceae</taxon>
        <taxon>Penicillium</taxon>
    </lineage>
</organism>
<keyword evidence="1" id="KW-0378">Hydrolase</keyword>
<sequence length="543" mass="60530">MSVTETITNSYGSMSSPEASEALLSKSSSSADAALSNRATSVDEIIEVPCLQTNVSRTVPNLREQLSELFAENVMAKVWRVACESLPCTGATAEEIAMKFPNSFPEYVPQNPTHGEKPSRYHLREATFWTCGFFPGSLYELLERTVHYPQSAVRMLHSSPHKRRGLLRAMCEKWSEPLHDMARRTDTHDIGFIVMPALRKDWELFGNPRSLASIVRAANSLATRYVASANAIRSWDLLIRKDTQITDMSTNLIVIIDSLCNLDLLFYAAAQNSSPHLAEMAVAHARTVIRTHLHPEPQPPQTKFRRYNGQLYSTNHVTCIDPKTGAIKRRMTAQGYADGSTWARGQAWAILGYAQTYSWTRDREFLDVACGTAEYFLHRLETHPVAGGAGPENLRYTSPPWDFDAPIDKGNGEDEEVVRDSSAAVIAANGLLVLSQGLIAEREKTLAARFFDAAVELMRGTLDYSLSRETARFPFIPGGEGNELEEGLTVEDVVQGKRFDAILKHGTANNNENARKRYANHGLVYGDYYLLKFGNELMRMGLV</sequence>
<keyword evidence="4" id="KW-1185">Reference proteome</keyword>
<reference evidence="3" key="2">
    <citation type="journal article" date="2023" name="IMA Fungus">
        <title>Comparative genomic study of the Penicillium genus elucidates a diverse pangenome and 15 lateral gene transfer events.</title>
        <authorList>
            <person name="Petersen C."/>
            <person name="Sorensen T."/>
            <person name="Nielsen M.R."/>
            <person name="Sondergaard T.E."/>
            <person name="Sorensen J.L."/>
            <person name="Fitzpatrick D.A."/>
            <person name="Frisvad J.C."/>
            <person name="Nielsen K.L."/>
        </authorList>
    </citation>
    <scope>NUCLEOTIDE SEQUENCE</scope>
    <source>
        <strain evidence="3">IBT 29864</strain>
    </source>
</reference>
<dbReference type="Proteomes" id="UP001147782">
    <property type="component" value="Unassembled WGS sequence"/>
</dbReference>
<dbReference type="AlphaFoldDB" id="A0A9W9V123"/>
<dbReference type="OrthoDB" id="2317065at2759"/>
<evidence type="ECO:0000256" key="1">
    <source>
        <dbReference type="ARBA" id="ARBA00022801"/>
    </source>
</evidence>
<accession>A0A9W9V123</accession>
<evidence type="ECO:0000313" key="4">
    <source>
        <dbReference type="Proteomes" id="UP001147782"/>
    </source>
</evidence>
<dbReference type="GO" id="GO:0000272">
    <property type="term" value="P:polysaccharide catabolic process"/>
    <property type="evidence" value="ECO:0007669"/>
    <property type="project" value="TreeGrafter"/>
</dbReference>
<keyword evidence="3" id="KW-0326">Glycosidase</keyword>
<dbReference type="RefSeq" id="XP_056552543.1">
    <property type="nucleotide sequence ID" value="XM_056703543.1"/>
</dbReference>
<dbReference type="EMBL" id="JAPZBS010000008">
    <property type="protein sequence ID" value="KAJ5364917.1"/>
    <property type="molecule type" value="Genomic_DNA"/>
</dbReference>
<comment type="caution">
    <text evidence="3">The sequence shown here is derived from an EMBL/GenBank/DDBJ whole genome shotgun (WGS) entry which is preliminary data.</text>
</comment>
<dbReference type="SUPFAM" id="SSF48208">
    <property type="entry name" value="Six-hairpin glycosidases"/>
    <property type="match status" value="1"/>
</dbReference>
<dbReference type="InterPro" id="IPR052369">
    <property type="entry name" value="UG_Glycosaminoglycan_Hydrolase"/>
</dbReference>
<dbReference type="PANTHER" id="PTHR36845">
    <property type="entry name" value="HYDROLASE, PUTATIVE (AFU_ORTHOLOGUE AFUA_7G05090)-RELATED"/>
    <property type="match status" value="1"/>
</dbReference>
<evidence type="ECO:0000313" key="3">
    <source>
        <dbReference type="EMBL" id="KAJ5364917.1"/>
    </source>
</evidence>
<name>A0A9W9V123_9EURO</name>
<proteinExistence type="inferred from homology"/>
<dbReference type="Gene3D" id="1.50.10.10">
    <property type="match status" value="1"/>
</dbReference>
<dbReference type="PANTHER" id="PTHR36845:SF1">
    <property type="entry name" value="HYDROLASE, PUTATIVE (AFU_ORTHOLOGUE AFUA_7G05090)-RELATED"/>
    <property type="match status" value="1"/>
</dbReference>
<reference evidence="3" key="1">
    <citation type="submission" date="2022-11" db="EMBL/GenBank/DDBJ databases">
        <authorList>
            <person name="Petersen C."/>
        </authorList>
    </citation>
    <scope>NUCLEOTIDE SEQUENCE</scope>
    <source>
        <strain evidence="3">IBT 29864</strain>
    </source>
</reference>
<comment type="similarity">
    <text evidence="2">Belongs to the glycosyl hydrolase 88 family.</text>
</comment>
<gene>
    <name evidence="3" type="ORF">N7496_010630</name>
</gene>
<dbReference type="GeneID" id="81442722"/>
<dbReference type="InterPro" id="IPR008928">
    <property type="entry name" value="6-hairpin_glycosidase_sf"/>
</dbReference>
<protein>
    <submittedName>
        <fullName evidence="3">Six-hairpin glycosidase-like protein</fullName>
    </submittedName>
</protein>
<dbReference type="GO" id="GO:0052757">
    <property type="term" value="F:chondroitin hydrolase activity"/>
    <property type="evidence" value="ECO:0007669"/>
    <property type="project" value="TreeGrafter"/>
</dbReference>